<dbReference type="SMART" id="SM00408">
    <property type="entry name" value="IGc2"/>
    <property type="match status" value="2"/>
</dbReference>
<dbReference type="InterPro" id="IPR050439">
    <property type="entry name" value="ADAMTS_ADAMTS-like"/>
</dbReference>
<dbReference type="Proteomes" id="UP001174909">
    <property type="component" value="Unassembled WGS sequence"/>
</dbReference>
<evidence type="ECO:0000313" key="5">
    <source>
        <dbReference type="Proteomes" id="UP001174909"/>
    </source>
</evidence>
<keyword evidence="5" id="KW-1185">Reference proteome</keyword>
<evidence type="ECO:0000259" key="3">
    <source>
        <dbReference type="PROSITE" id="PS50835"/>
    </source>
</evidence>
<dbReference type="PANTHER" id="PTHR13723">
    <property type="entry name" value="ADAMTS A DISINTEGRIN AND METALLOPROTEASE WITH THROMBOSPONDIN MOTIFS PROTEASE"/>
    <property type="match status" value="1"/>
</dbReference>
<dbReference type="GO" id="GO:0006508">
    <property type="term" value="P:proteolysis"/>
    <property type="evidence" value="ECO:0007669"/>
    <property type="project" value="TreeGrafter"/>
</dbReference>
<dbReference type="InterPro" id="IPR007110">
    <property type="entry name" value="Ig-like_dom"/>
</dbReference>
<dbReference type="PANTHER" id="PTHR13723:SF281">
    <property type="entry name" value="PAPILIN"/>
    <property type="match status" value="1"/>
</dbReference>
<organism evidence="4 5">
    <name type="scientific">Geodia barretti</name>
    <name type="common">Barrett's horny sponge</name>
    <dbReference type="NCBI Taxonomy" id="519541"/>
    <lineage>
        <taxon>Eukaryota</taxon>
        <taxon>Metazoa</taxon>
        <taxon>Porifera</taxon>
        <taxon>Demospongiae</taxon>
        <taxon>Heteroscleromorpha</taxon>
        <taxon>Tetractinellida</taxon>
        <taxon>Astrophorina</taxon>
        <taxon>Geodiidae</taxon>
        <taxon>Geodia</taxon>
    </lineage>
</organism>
<dbReference type="InterPro" id="IPR003598">
    <property type="entry name" value="Ig_sub2"/>
</dbReference>
<name>A0AA35RG55_GEOBA</name>
<dbReference type="Gene3D" id="2.20.100.10">
    <property type="entry name" value="Thrombospondin type-1 (TSP1) repeat"/>
    <property type="match status" value="4"/>
</dbReference>
<dbReference type="GO" id="GO:0030198">
    <property type="term" value="P:extracellular matrix organization"/>
    <property type="evidence" value="ECO:0007669"/>
    <property type="project" value="TreeGrafter"/>
</dbReference>
<evidence type="ECO:0000313" key="4">
    <source>
        <dbReference type="EMBL" id="CAI8010083.1"/>
    </source>
</evidence>
<accession>A0AA35RG55</accession>
<sequence>MVTQTIGGETVITYEATSYTTTSEQKILYADNLVTVHRPIFTGDGSVTYDGATQEVTYPDRDGNRITLTGVTSFNQFSGGNITIIIIIIITTTVSPDFTQAPGPGKLYVSDDEATVTFSTSHIITSDITALIRDTPVEFMVNANQFSSIYDGTFNISTETATVTYPGGGVIWSSQFNNNDYALYVDDERESNRIVDAVSSLLLTTKSEPAKDSGILRVIFNGREIYTYSPVGGNSEVRIPPSGFFDYVDMTLSGPSLPDGPYTGYNSITVFDGIEVRQFNSSTTVQRFEGPGLLFLPQDSNRAFYTTNPSTTNYLTQSIAILRNFLSSPQIQPGRGRKTTKNRDITVDFGTDVTVFEGADVTFECNVLGGRPEPTVAFYRVISDTEQELLNSTMGEIIIEDKALTLLNVQMDDVGEYVCVASNGVSPPAMATSTLESVRPAVAPVLQPGWFPFRPTSVQKLVFPDTSSPTMETIINLREFEQLVLACRMDGRPKVDITWRINDRRLNEVLTRGGYEVLEPVQGRSVLILDLLNTFNETFDNPLLGLNTIDCIGGNLAGSANGRANLQGEIIECGTMAGGPCPVTCGFGTRDVGFNCIRYNPNPGPIDISQVPLSIIPLIERTEICTTSVNNNVVICPVIEYRWNTTEWSECSKSCNGGVRTRSSSCLEEEFPINSRYAALVNSTTLRPAEDTMCVMSERAGPRPSERELCETQDCPFYQASRFGQCSATCGGGVRTRTVECVILLNKYKDMNGKTQLNVTDVNITQCGGEPPAESEMCNTFDCFYRWIPGRFGEEKRQSPITPTFRIGPNGETILVINGQDIVYLTGNNAMRTDVSVNDFLIFANGDLILAPLTLSGIRTFSFLEENSAELEQFSGTAFIGEEGILFTSRGLAFFTTDLIFGQMVIGITATAMPVQIVVDVVRISSDPFVLLLDVENRNFTMRLTGSPTKILNIITDNRILYAENTLTVRQGILTTTEFPDINMLAVLQLEPGTTNIRYRVLFTEAPDVILGPGQVYIGVNENRAFFVEDLPFRGGDRDIIGFINQQVFLQAFNLRQNNSGVDVEDHLRNRTVTLSRNTSKFDASNAAEATYIGPQRLLVLRDRGGRINSFPGIAQFSIFENNTLQIFKSSSSDTSMHFLCTGGTVFVDGSEALFAGISNPFVISELCDNIPVPDGISYIYDIVGDSDSKRILRSIEFNMTNTFRTEEQTPIQVVTGLYVTTVKEPEAVSFRNNTVLIRDFFDNTVTRIEGVKTLYVNTEDSQFRSYENQSPVPFHGPGTLTFSRGTAFFTTDRTLGRDLEFQARTAGVPTIDVRLIATTVNDIDGENFTESTVAVKIGGDRVITFEASSYRTSIDQEILYAGDRLTVHRPILVGEGNVTYIGSTQTVTYADNSGTNRTITGVSRFQDYSGGDVRTTTLTDDTFVQGPGKIYVSEDNSSVLFSSSNLISAEVAAIIRNGATDFSIEVDQLSSVYARVFNISNNSATVTYPGGGVIYYSTFDGRRESLYVESSSVTNRLRRDISTYIPLTKSVVQEDLGIINIIYNGRSVYLYRPIQGSRGIVVSGTESFTFNGTTISGLSYGTITGVNRFILHDGIELQIFNESSTPVVLSGYGLLLVQMESDTAFYTTHPFSVNLFLQTIIDVREYLIPPEIKLPRNNGKITTKKLTATFRFGTNVKAFAGASITFTCAATGRPSPTFEFFRVIEGDNTRIPLNESQTGVSIEEDSVTLSSIGDADSGTYGCTADNTVPPADVALSTLKVKEADAPIVSPGWFPFILRQNQSIFWPVDPAPITTTSLDVQVARELVFACRVGGKPRPNVMWEFNNLQIQEAIAIGLLDNTSVSITPFSNARSVLIVAVEANQDILRGRNEITCSAANAGGATTGRITLEGTYYDCIRTGAGECSRTCGRGYRRVLYTCTVTRGDLTEETIPASLVPDEAVPFDRTEVCDVTNTFGDFVICPVTDYRWNTSEWTECSRTCGGGSRHRDVSCLNISIPITSDYRAEFDRATESEANITMCAMSESAGVRPTSRELCNTDACPIWVADEEFSECSVTCGVGVQSRDVTCNIITGNYTDEFGDIQFNLTVVNSSLCGPEKQPPPTKECKPTRCLYEWRPLLFGRCGDVPLADEFPYCRQRGFFCYNGDPNPRIPDSDRVIDDSLCANLTPRLSLLKDMWMWRQNTNSQVSESKNTHAGL</sequence>
<dbReference type="InterPro" id="IPR036179">
    <property type="entry name" value="Ig-like_dom_sf"/>
</dbReference>
<feature type="domain" description="Ig-like" evidence="3">
    <location>
        <begin position="329"/>
        <end position="436"/>
    </location>
</feature>
<feature type="domain" description="Ig-like" evidence="3">
    <location>
        <begin position="1651"/>
        <end position="1757"/>
    </location>
</feature>
<dbReference type="Gene3D" id="2.60.40.10">
    <property type="entry name" value="Immunoglobulins"/>
    <property type="match status" value="3"/>
</dbReference>
<proteinExistence type="predicted"/>
<dbReference type="SMART" id="SM00409">
    <property type="entry name" value="IG"/>
    <property type="match status" value="2"/>
</dbReference>
<dbReference type="PROSITE" id="PS50092">
    <property type="entry name" value="TSP1"/>
    <property type="match status" value="4"/>
</dbReference>
<comment type="caution">
    <text evidence="4">The sequence shown here is derived from an EMBL/GenBank/DDBJ whole genome shotgun (WGS) entry which is preliminary data.</text>
</comment>
<dbReference type="SUPFAM" id="SSF48726">
    <property type="entry name" value="Immunoglobulin"/>
    <property type="match status" value="3"/>
</dbReference>
<evidence type="ECO:0000256" key="1">
    <source>
        <dbReference type="ARBA" id="ARBA00004613"/>
    </source>
</evidence>
<protein>
    <submittedName>
        <fullName evidence="4">ADAMTS-like protein 1</fullName>
    </submittedName>
</protein>
<dbReference type="Pfam" id="PF19030">
    <property type="entry name" value="TSP1_ADAMTS"/>
    <property type="match status" value="3"/>
</dbReference>
<dbReference type="GO" id="GO:0005576">
    <property type="term" value="C:extracellular region"/>
    <property type="evidence" value="ECO:0007669"/>
    <property type="project" value="UniProtKB-SubCell"/>
</dbReference>
<dbReference type="EMBL" id="CASHTH010001008">
    <property type="protein sequence ID" value="CAI8010083.1"/>
    <property type="molecule type" value="Genomic_DNA"/>
</dbReference>
<dbReference type="Pfam" id="PF13927">
    <property type="entry name" value="Ig_3"/>
    <property type="match status" value="2"/>
</dbReference>
<dbReference type="Pfam" id="PF00090">
    <property type="entry name" value="TSP_1"/>
    <property type="match status" value="1"/>
</dbReference>
<dbReference type="SMART" id="SM00209">
    <property type="entry name" value="TSP1"/>
    <property type="match status" value="4"/>
</dbReference>
<comment type="subcellular location">
    <subcellularLocation>
        <location evidence="1">Secreted</location>
    </subcellularLocation>
</comment>
<evidence type="ECO:0000256" key="2">
    <source>
        <dbReference type="ARBA" id="ARBA00022525"/>
    </source>
</evidence>
<dbReference type="InterPro" id="IPR003599">
    <property type="entry name" value="Ig_sub"/>
</dbReference>
<dbReference type="InterPro" id="IPR013783">
    <property type="entry name" value="Ig-like_fold"/>
</dbReference>
<dbReference type="GO" id="GO:0031012">
    <property type="term" value="C:extracellular matrix"/>
    <property type="evidence" value="ECO:0007669"/>
    <property type="project" value="TreeGrafter"/>
</dbReference>
<dbReference type="SUPFAM" id="SSF82895">
    <property type="entry name" value="TSP-1 type 1 repeat"/>
    <property type="match status" value="4"/>
</dbReference>
<dbReference type="InterPro" id="IPR036383">
    <property type="entry name" value="TSP1_rpt_sf"/>
</dbReference>
<dbReference type="InterPro" id="IPR000884">
    <property type="entry name" value="TSP1_rpt"/>
</dbReference>
<dbReference type="PROSITE" id="PS50835">
    <property type="entry name" value="IG_LIKE"/>
    <property type="match status" value="3"/>
</dbReference>
<feature type="domain" description="Ig-like" evidence="3">
    <location>
        <begin position="1790"/>
        <end position="1888"/>
    </location>
</feature>
<dbReference type="GO" id="GO:0004222">
    <property type="term" value="F:metalloendopeptidase activity"/>
    <property type="evidence" value="ECO:0007669"/>
    <property type="project" value="TreeGrafter"/>
</dbReference>
<keyword evidence="2" id="KW-0964">Secreted</keyword>
<reference evidence="4" key="1">
    <citation type="submission" date="2023-03" db="EMBL/GenBank/DDBJ databases">
        <authorList>
            <person name="Steffen K."/>
            <person name="Cardenas P."/>
        </authorList>
    </citation>
    <scope>NUCLEOTIDE SEQUENCE</scope>
</reference>
<gene>
    <name evidence="4" type="ORF">GBAR_LOCUS6680</name>
</gene>